<dbReference type="RefSeq" id="WP_058888100.1">
    <property type="nucleotide sequence ID" value="NZ_LQBM01000002.1"/>
</dbReference>
<feature type="domain" description="Luciferase-like" evidence="8">
    <location>
        <begin position="23"/>
        <end position="385"/>
    </location>
</feature>
<sequence>MTIHFNAFDMVVPVHQSPGLWRHPDSRIEEFDTLEYWTELARTVERAGFSSLFLADIPGVYDVYGGTAEAAARGGVQFPLLDPQVMVPALAAATTHLGFGLTASVTYEAPYALARRLATLDHLTRGRIAWNIVTSYQESAARNLGLSGQIPHDERYDRADEYLEVMYKLFEHSHEAGSVLADKSTGVFVDPEKVHPISHRGEWFDVPGEMLTHPGPQRTPLLFQAGSSARGQKFAVDHAEAIFVISSSPQRLAQQVADTRGKLLEAGRDPESVRFFAMATIIVAETQDLAQARLADYRDYVDTASALTLFGGWTGVDLSSLAEDDVVSDVQTEANQSALAMFTKDPAKRWTVRDVAEFISIGGRGPLIVGDPVQVVDELVRFQELSGVDGFNISAAVRPADFERFETFVTPELRRRGLLPERPQTPVTLREALLEEGPHLRADHPARRCSTGAQREARSRISSAIAPATSRDSP</sequence>
<dbReference type="SUPFAM" id="SSF51679">
    <property type="entry name" value="Bacterial luciferase-like"/>
    <property type="match status" value="1"/>
</dbReference>
<dbReference type="Pfam" id="PF00296">
    <property type="entry name" value="Bac_luciferase"/>
    <property type="match status" value="1"/>
</dbReference>
<dbReference type="EMBL" id="LQBM01000002">
    <property type="protein sequence ID" value="KUG59867.1"/>
    <property type="molecule type" value="Genomic_DNA"/>
</dbReference>
<dbReference type="PANTHER" id="PTHR30011:SF16">
    <property type="entry name" value="C2H2 FINGER DOMAIN TRANSCRIPTION FACTOR (EUROFUNG)-RELATED"/>
    <property type="match status" value="1"/>
</dbReference>
<evidence type="ECO:0000256" key="1">
    <source>
        <dbReference type="ARBA" id="ARBA00022630"/>
    </source>
</evidence>
<dbReference type="STRING" id="317018.AVL63_12490"/>
<feature type="compositionally biased region" description="Basic and acidic residues" evidence="7">
    <location>
        <begin position="437"/>
        <end position="446"/>
    </location>
</feature>
<evidence type="ECO:0000259" key="8">
    <source>
        <dbReference type="Pfam" id="PF00296"/>
    </source>
</evidence>
<feature type="binding site" evidence="6">
    <location>
        <position position="156"/>
    </location>
    <ligand>
        <name>FMN</name>
        <dbReference type="ChEBI" id="CHEBI:58210"/>
    </ligand>
</feature>
<feature type="binding site" evidence="6">
    <location>
        <position position="227"/>
    </location>
    <ligand>
        <name>FMN</name>
        <dbReference type="ChEBI" id="CHEBI:58210"/>
    </ligand>
</feature>
<organism evidence="9 10">
    <name type="scientific">Nesterenkonia jeotgali</name>
    <dbReference type="NCBI Taxonomy" id="317018"/>
    <lineage>
        <taxon>Bacteria</taxon>
        <taxon>Bacillati</taxon>
        <taxon>Actinomycetota</taxon>
        <taxon>Actinomycetes</taxon>
        <taxon>Micrococcales</taxon>
        <taxon>Micrococcaceae</taxon>
        <taxon>Nesterenkonia</taxon>
    </lineage>
</organism>
<name>A0A0W8IJE1_9MICC</name>
<evidence type="ECO:0000256" key="7">
    <source>
        <dbReference type="SAM" id="MobiDB-lite"/>
    </source>
</evidence>
<feature type="compositionally biased region" description="Low complexity" evidence="7">
    <location>
        <begin position="460"/>
        <end position="474"/>
    </location>
</feature>
<proteinExistence type="inferred from homology"/>
<dbReference type="GO" id="GO:0004497">
    <property type="term" value="F:monooxygenase activity"/>
    <property type="evidence" value="ECO:0007669"/>
    <property type="project" value="UniProtKB-KW"/>
</dbReference>
<dbReference type="GO" id="GO:0016705">
    <property type="term" value="F:oxidoreductase activity, acting on paired donors, with incorporation or reduction of molecular oxygen"/>
    <property type="evidence" value="ECO:0007669"/>
    <property type="project" value="InterPro"/>
</dbReference>
<keyword evidence="2 6" id="KW-0288">FMN</keyword>
<dbReference type="PIRSF" id="PIRSF000337">
    <property type="entry name" value="NTA_MOA"/>
    <property type="match status" value="1"/>
</dbReference>
<feature type="binding site" evidence="6">
    <location>
        <position position="102"/>
    </location>
    <ligand>
        <name>FMN</name>
        <dbReference type="ChEBI" id="CHEBI:58210"/>
    </ligand>
</feature>
<dbReference type="Gene3D" id="3.20.20.30">
    <property type="entry name" value="Luciferase-like domain"/>
    <property type="match status" value="1"/>
</dbReference>
<dbReference type="InterPro" id="IPR051260">
    <property type="entry name" value="Diverse_substr_monoxygenases"/>
</dbReference>
<dbReference type="PANTHER" id="PTHR30011">
    <property type="entry name" value="ALKANESULFONATE MONOOXYGENASE-RELATED"/>
    <property type="match status" value="1"/>
</dbReference>
<keyword evidence="10" id="KW-1185">Reference proteome</keyword>
<feature type="binding site" evidence="6">
    <location>
        <position position="152"/>
    </location>
    <ligand>
        <name>FMN</name>
        <dbReference type="ChEBI" id="CHEBI:58210"/>
    </ligand>
</feature>
<dbReference type="InterPro" id="IPR011251">
    <property type="entry name" value="Luciferase-like_dom"/>
</dbReference>
<evidence type="ECO:0000256" key="5">
    <source>
        <dbReference type="ARBA" id="ARBA00033748"/>
    </source>
</evidence>
<keyword evidence="3" id="KW-0560">Oxidoreductase</keyword>
<dbReference type="AlphaFoldDB" id="A0A0W8IJE1"/>
<dbReference type="InterPro" id="IPR016215">
    <property type="entry name" value="NTA_MOA"/>
</dbReference>
<feature type="binding site" evidence="6">
    <location>
        <position position="228"/>
    </location>
    <ligand>
        <name>FMN</name>
        <dbReference type="ChEBI" id="CHEBI:58210"/>
    </ligand>
</feature>
<dbReference type="OrthoDB" id="3265338at2"/>
<feature type="region of interest" description="Disordered" evidence="7">
    <location>
        <begin position="437"/>
        <end position="474"/>
    </location>
</feature>
<dbReference type="InterPro" id="IPR036661">
    <property type="entry name" value="Luciferase-like_sf"/>
</dbReference>
<dbReference type="Proteomes" id="UP000054023">
    <property type="component" value="Unassembled WGS sequence"/>
</dbReference>
<keyword evidence="1 6" id="KW-0285">Flavoprotein</keyword>
<comment type="similarity">
    <text evidence="5">Belongs to the NtaA/SnaA/DszA monooxygenase family.</text>
</comment>
<evidence type="ECO:0000313" key="10">
    <source>
        <dbReference type="Proteomes" id="UP000054023"/>
    </source>
</evidence>
<evidence type="ECO:0000313" key="9">
    <source>
        <dbReference type="EMBL" id="KUG59867.1"/>
    </source>
</evidence>
<evidence type="ECO:0000256" key="3">
    <source>
        <dbReference type="ARBA" id="ARBA00023002"/>
    </source>
</evidence>
<dbReference type="NCBIfam" id="TIGR03860">
    <property type="entry name" value="FMN_nitrolo"/>
    <property type="match status" value="1"/>
</dbReference>
<protein>
    <submittedName>
        <fullName evidence="9">5,10-methylene tetrahydromethanopterin reductase</fullName>
    </submittedName>
</protein>
<gene>
    <name evidence="9" type="ORF">AVL63_12490</name>
</gene>
<feature type="binding site" evidence="6">
    <location>
        <position position="56"/>
    </location>
    <ligand>
        <name>FMN</name>
        <dbReference type="ChEBI" id="CHEBI:58210"/>
    </ligand>
</feature>
<keyword evidence="4" id="KW-0503">Monooxygenase</keyword>
<evidence type="ECO:0000256" key="4">
    <source>
        <dbReference type="ARBA" id="ARBA00023033"/>
    </source>
</evidence>
<evidence type="ECO:0000256" key="2">
    <source>
        <dbReference type="ARBA" id="ARBA00022643"/>
    </source>
</evidence>
<evidence type="ECO:0000256" key="6">
    <source>
        <dbReference type="PIRSR" id="PIRSR000337-1"/>
    </source>
</evidence>
<accession>A0A0W8IJE1</accession>
<reference evidence="10" key="1">
    <citation type="submission" date="2015-12" db="EMBL/GenBank/DDBJ databases">
        <authorList>
            <person name="Nair G.R."/>
            <person name="Kaur G."/>
            <person name="Mayilraj S."/>
        </authorList>
    </citation>
    <scope>NUCLEOTIDE SEQUENCE [LARGE SCALE GENOMIC DNA]</scope>
    <source>
        <strain evidence="10">CD08_7</strain>
    </source>
</reference>
<comment type="caution">
    <text evidence="9">The sequence shown here is derived from an EMBL/GenBank/DDBJ whole genome shotgun (WGS) entry which is preliminary data.</text>
</comment>